<evidence type="ECO:0000256" key="4">
    <source>
        <dbReference type="ARBA" id="ARBA00022741"/>
    </source>
</evidence>
<reference evidence="12 13" key="1">
    <citation type="journal article" date="2019" name="Nat. Plants">
        <title>Stout camphor tree genome fills gaps in understanding of flowering plant genome evolution.</title>
        <authorList>
            <person name="Chaw S.M."/>
            <person name="Liu Y.C."/>
            <person name="Wu Y.W."/>
            <person name="Wang H.Y."/>
            <person name="Lin C.I."/>
            <person name="Wu C.S."/>
            <person name="Ke H.M."/>
            <person name="Chang L.Y."/>
            <person name="Hsu C.Y."/>
            <person name="Yang H.T."/>
            <person name="Sudianto E."/>
            <person name="Hsu M.H."/>
            <person name="Wu K.P."/>
            <person name="Wang L.N."/>
            <person name="Leebens-Mack J.H."/>
            <person name="Tsai I.J."/>
        </authorList>
    </citation>
    <scope>NUCLEOTIDE SEQUENCE [LARGE SCALE GENOMIC DNA]</scope>
    <source>
        <strain evidence="13">cv. Chaw 1501</strain>
        <tissue evidence="12">Young leaves</tissue>
    </source>
</reference>
<feature type="binding site" evidence="9">
    <location>
        <position position="337"/>
    </location>
    <ligand>
        <name>ATP</name>
        <dbReference type="ChEBI" id="CHEBI:30616"/>
    </ligand>
</feature>
<dbReference type="Gene3D" id="3.30.200.20">
    <property type="entry name" value="Phosphorylase Kinase, domain 1"/>
    <property type="match status" value="1"/>
</dbReference>
<feature type="compositionally biased region" description="Low complexity" evidence="10">
    <location>
        <begin position="9"/>
        <end position="26"/>
    </location>
</feature>
<evidence type="ECO:0000256" key="1">
    <source>
        <dbReference type="ARBA" id="ARBA00006529"/>
    </source>
</evidence>
<name>A0A3S3N0P6_9MAGN</name>
<evidence type="ECO:0000313" key="13">
    <source>
        <dbReference type="Proteomes" id="UP000283530"/>
    </source>
</evidence>
<evidence type="ECO:0000256" key="2">
    <source>
        <dbReference type="ARBA" id="ARBA00012406"/>
    </source>
</evidence>
<comment type="similarity">
    <text evidence="1">Belongs to the protein kinase superfamily. STE Ser/Thr protein kinase family. MAP kinase kinase kinase subfamily.</text>
</comment>
<feature type="compositionally biased region" description="Basic residues" evidence="10">
    <location>
        <begin position="27"/>
        <end position="41"/>
    </location>
</feature>
<dbReference type="PROSITE" id="PS50011">
    <property type="entry name" value="PROTEIN_KINASE_DOM"/>
    <property type="match status" value="1"/>
</dbReference>
<gene>
    <name evidence="12" type="ORF">CKAN_01191300</name>
</gene>
<dbReference type="GO" id="GO:0005737">
    <property type="term" value="C:cytoplasm"/>
    <property type="evidence" value="ECO:0007669"/>
    <property type="project" value="TreeGrafter"/>
</dbReference>
<accession>A0A3S3N0P6</accession>
<comment type="caution">
    <text evidence="12">The sequence shown here is derived from an EMBL/GenBank/DDBJ whole genome shotgun (WGS) entry which is preliminary data.</text>
</comment>
<dbReference type="InterPro" id="IPR017441">
    <property type="entry name" value="Protein_kinase_ATP_BS"/>
</dbReference>
<feature type="compositionally biased region" description="Polar residues" evidence="10">
    <location>
        <begin position="247"/>
        <end position="270"/>
    </location>
</feature>
<dbReference type="PROSITE" id="PS00107">
    <property type="entry name" value="PROTEIN_KINASE_ATP"/>
    <property type="match status" value="1"/>
</dbReference>
<dbReference type="PANTHER" id="PTHR48016:SF5">
    <property type="entry name" value="MITOGEN-ACTIVATED PROTEIN KINASE KINASE KINASE 5"/>
    <property type="match status" value="1"/>
</dbReference>
<dbReference type="GO" id="GO:0004709">
    <property type="term" value="F:MAP kinase kinase kinase activity"/>
    <property type="evidence" value="ECO:0007669"/>
    <property type="project" value="UniProtKB-EC"/>
</dbReference>
<feature type="domain" description="Protein kinase" evidence="11">
    <location>
        <begin position="308"/>
        <end position="603"/>
    </location>
</feature>
<dbReference type="InterPro" id="IPR011009">
    <property type="entry name" value="Kinase-like_dom_sf"/>
</dbReference>
<dbReference type="Proteomes" id="UP000283530">
    <property type="component" value="Unassembled WGS sequence"/>
</dbReference>
<evidence type="ECO:0000256" key="8">
    <source>
        <dbReference type="ARBA" id="ARBA00048329"/>
    </source>
</evidence>
<comment type="catalytic activity">
    <reaction evidence="7">
        <text>L-threonyl-[protein] + ATP = O-phospho-L-threonyl-[protein] + ADP + H(+)</text>
        <dbReference type="Rhea" id="RHEA:46608"/>
        <dbReference type="Rhea" id="RHEA-COMP:11060"/>
        <dbReference type="Rhea" id="RHEA-COMP:11605"/>
        <dbReference type="ChEBI" id="CHEBI:15378"/>
        <dbReference type="ChEBI" id="CHEBI:30013"/>
        <dbReference type="ChEBI" id="CHEBI:30616"/>
        <dbReference type="ChEBI" id="CHEBI:61977"/>
        <dbReference type="ChEBI" id="CHEBI:456216"/>
        <dbReference type="EC" id="2.7.11.25"/>
    </reaction>
</comment>
<dbReference type="EMBL" id="QPKB01000004">
    <property type="protein sequence ID" value="RWR83166.1"/>
    <property type="molecule type" value="Genomic_DNA"/>
</dbReference>
<evidence type="ECO:0000256" key="9">
    <source>
        <dbReference type="PROSITE-ProRule" id="PRU10141"/>
    </source>
</evidence>
<dbReference type="PANTHER" id="PTHR48016">
    <property type="entry name" value="MAP KINASE KINASE KINASE SSK2-RELATED-RELATED"/>
    <property type="match status" value="1"/>
</dbReference>
<dbReference type="OrthoDB" id="266718at2759"/>
<evidence type="ECO:0000256" key="10">
    <source>
        <dbReference type="SAM" id="MobiDB-lite"/>
    </source>
</evidence>
<feature type="region of interest" description="Disordered" evidence="10">
    <location>
        <begin position="226"/>
        <end position="270"/>
    </location>
</feature>
<feature type="region of interest" description="Disordered" evidence="10">
    <location>
        <begin position="1"/>
        <end position="120"/>
    </location>
</feature>
<organism evidence="12 13">
    <name type="scientific">Cinnamomum micranthum f. kanehirae</name>
    <dbReference type="NCBI Taxonomy" id="337451"/>
    <lineage>
        <taxon>Eukaryota</taxon>
        <taxon>Viridiplantae</taxon>
        <taxon>Streptophyta</taxon>
        <taxon>Embryophyta</taxon>
        <taxon>Tracheophyta</taxon>
        <taxon>Spermatophyta</taxon>
        <taxon>Magnoliopsida</taxon>
        <taxon>Magnoliidae</taxon>
        <taxon>Laurales</taxon>
        <taxon>Lauraceae</taxon>
        <taxon>Cinnamomum</taxon>
    </lineage>
</organism>
<dbReference type="InterPro" id="IPR050538">
    <property type="entry name" value="MAP_kinase_kinase_kinase"/>
</dbReference>
<comment type="catalytic activity">
    <reaction evidence="8">
        <text>L-seryl-[protein] + ATP = O-phospho-L-seryl-[protein] + ADP + H(+)</text>
        <dbReference type="Rhea" id="RHEA:17989"/>
        <dbReference type="Rhea" id="RHEA-COMP:9863"/>
        <dbReference type="Rhea" id="RHEA-COMP:11604"/>
        <dbReference type="ChEBI" id="CHEBI:15378"/>
        <dbReference type="ChEBI" id="CHEBI:29999"/>
        <dbReference type="ChEBI" id="CHEBI:30616"/>
        <dbReference type="ChEBI" id="CHEBI:83421"/>
        <dbReference type="ChEBI" id="CHEBI:456216"/>
        <dbReference type="EC" id="2.7.11.25"/>
    </reaction>
</comment>
<sequence>MHLWKKRSSNSLSSSSSSKSSVSSPNRRSRQPRLTRQRKLRHLTDLDVQGLNSRDKQASGSPVSASWTPPSSPPSHWEFSSSDRSPLARPLPLPLPEFSPGLRRDESELSSNSSNFGDHLLRSPREEASSAGLDCQLDLPWIMVRRHFKIPFEHIPRDFELIVPARRTPTSGFPSPPFSPQRLSTGDIFPSPRTSYQGRQVLSAPEFPASDTILFAPTSPTKHLTGPDCSEVYRSIGKTPGLRPKNYSESTSPLHSRTSPRRSSTWHGNSTVAVHPLPLPPGAAMPSQQTFIHQTASKPEVSSMKSQWQKGKLIGSGTFGNVYVATNRETGALCAMKEVNLIPDDPKSTESMQQLEQEIKVLSHLKHQNIVQYYGSEIVSIFSSFFWLGTKCLFICHSHRKTNTKIIVLCVQIEDRFYIYLEYVYPGSISKYIRDHCGTMTESVVRNFTRHILSGLAYLHSKKTIHRCRPFDSCEGSSPNLACFHLSGRAAALSLKGSPYWMAPEVPTYSCINVMQAMMQKDSGYDHAVDIWSLGCTIIEMFTGKPPWSEFEGAAAMFKVLRNESPPIPETLSAEGRDFLQCCFKRNPADRPPATKLLEHQFVNNSHHQEIHSCIQAISQMKLMIIVSAVRLANLIMELRSPLQHHVILPVLPLRPFLVCLLPIQITAHRIPALRMPQTEYILSVGTCAHLDEFKQGLAVVSSDLEERP</sequence>
<protein>
    <recommendedName>
        <fullName evidence="2">mitogen-activated protein kinase kinase kinase</fullName>
        <ecNumber evidence="2">2.7.11.25</ecNumber>
    </recommendedName>
</protein>
<dbReference type="SUPFAM" id="SSF56112">
    <property type="entry name" value="Protein kinase-like (PK-like)"/>
    <property type="match status" value="1"/>
</dbReference>
<keyword evidence="3" id="KW-0808">Transferase</keyword>
<keyword evidence="4 9" id="KW-0547">Nucleotide-binding</keyword>
<proteinExistence type="inferred from homology"/>
<feature type="compositionally biased region" description="Low complexity" evidence="10">
    <location>
        <begin position="61"/>
        <end position="88"/>
    </location>
</feature>
<dbReference type="InterPro" id="IPR000719">
    <property type="entry name" value="Prot_kinase_dom"/>
</dbReference>
<dbReference type="EC" id="2.7.11.25" evidence="2"/>
<keyword evidence="6 9" id="KW-0067">ATP-binding</keyword>
<dbReference type="Pfam" id="PF00069">
    <property type="entry name" value="Pkinase"/>
    <property type="match status" value="2"/>
</dbReference>
<evidence type="ECO:0000256" key="5">
    <source>
        <dbReference type="ARBA" id="ARBA00022777"/>
    </source>
</evidence>
<evidence type="ECO:0000256" key="7">
    <source>
        <dbReference type="ARBA" id="ARBA00047559"/>
    </source>
</evidence>
<evidence type="ECO:0000259" key="11">
    <source>
        <dbReference type="PROSITE" id="PS50011"/>
    </source>
</evidence>
<evidence type="ECO:0000256" key="3">
    <source>
        <dbReference type="ARBA" id="ARBA00022679"/>
    </source>
</evidence>
<dbReference type="Gene3D" id="1.10.510.10">
    <property type="entry name" value="Transferase(Phosphotransferase) domain 1"/>
    <property type="match status" value="1"/>
</dbReference>
<keyword evidence="5 12" id="KW-0418">Kinase</keyword>
<evidence type="ECO:0000256" key="6">
    <source>
        <dbReference type="ARBA" id="ARBA00022840"/>
    </source>
</evidence>
<dbReference type="STRING" id="337451.A0A3S3N0P6"/>
<evidence type="ECO:0000313" key="12">
    <source>
        <dbReference type="EMBL" id="RWR83166.1"/>
    </source>
</evidence>
<keyword evidence="13" id="KW-1185">Reference proteome</keyword>
<dbReference type="GO" id="GO:0005524">
    <property type="term" value="F:ATP binding"/>
    <property type="evidence" value="ECO:0007669"/>
    <property type="project" value="UniProtKB-UniRule"/>
</dbReference>
<dbReference type="AlphaFoldDB" id="A0A3S3N0P6"/>